<dbReference type="PROSITE" id="PS52016">
    <property type="entry name" value="TONB_DEPENDENT_REC_3"/>
    <property type="match status" value="1"/>
</dbReference>
<evidence type="ECO:0000256" key="4">
    <source>
        <dbReference type="ARBA" id="ARBA00022692"/>
    </source>
</evidence>
<accession>A0ABV2T4N1</accession>
<evidence type="ECO:0000256" key="7">
    <source>
        <dbReference type="ARBA" id="ARBA00023136"/>
    </source>
</evidence>
<feature type="domain" description="TonB-dependent receptor-like beta-barrel" evidence="13">
    <location>
        <begin position="253"/>
        <end position="661"/>
    </location>
</feature>
<keyword evidence="4 10" id="KW-0812">Transmembrane</keyword>
<dbReference type="RefSeq" id="WP_354660202.1">
    <property type="nucleotide sequence ID" value="NZ_JBEXAC010000001.1"/>
</dbReference>
<keyword evidence="8 15" id="KW-0675">Receptor</keyword>
<keyword evidence="3 10" id="KW-1134">Transmembrane beta strand</keyword>
<dbReference type="InterPro" id="IPR039426">
    <property type="entry name" value="TonB-dep_rcpt-like"/>
</dbReference>
<evidence type="ECO:0000256" key="6">
    <source>
        <dbReference type="ARBA" id="ARBA00023077"/>
    </source>
</evidence>
<feature type="domain" description="TonB-dependent receptor plug" evidence="14">
    <location>
        <begin position="46"/>
        <end position="147"/>
    </location>
</feature>
<evidence type="ECO:0000256" key="8">
    <source>
        <dbReference type="ARBA" id="ARBA00023170"/>
    </source>
</evidence>
<comment type="similarity">
    <text evidence="10 11">Belongs to the TonB-dependent receptor family.</text>
</comment>
<evidence type="ECO:0000256" key="9">
    <source>
        <dbReference type="ARBA" id="ARBA00023237"/>
    </source>
</evidence>
<evidence type="ECO:0000256" key="12">
    <source>
        <dbReference type="SAM" id="SignalP"/>
    </source>
</evidence>
<evidence type="ECO:0000259" key="14">
    <source>
        <dbReference type="Pfam" id="PF07715"/>
    </source>
</evidence>
<feature type="chain" id="PRO_5047418832" evidence="12">
    <location>
        <begin position="20"/>
        <end position="693"/>
    </location>
</feature>
<dbReference type="InterPro" id="IPR012910">
    <property type="entry name" value="Plug_dom"/>
</dbReference>
<protein>
    <submittedName>
        <fullName evidence="15">TonB-dependent receptor</fullName>
    </submittedName>
</protein>
<keyword evidence="5 12" id="KW-0732">Signal</keyword>
<evidence type="ECO:0000313" key="16">
    <source>
        <dbReference type="Proteomes" id="UP001549749"/>
    </source>
</evidence>
<gene>
    <name evidence="15" type="ORF">ABR189_09320</name>
</gene>
<keyword evidence="9 10" id="KW-0998">Cell outer membrane</keyword>
<dbReference type="InterPro" id="IPR036942">
    <property type="entry name" value="Beta-barrel_TonB_sf"/>
</dbReference>
<evidence type="ECO:0000256" key="10">
    <source>
        <dbReference type="PROSITE-ProRule" id="PRU01360"/>
    </source>
</evidence>
<dbReference type="PANTHER" id="PTHR30069">
    <property type="entry name" value="TONB-DEPENDENT OUTER MEMBRANE RECEPTOR"/>
    <property type="match status" value="1"/>
</dbReference>
<evidence type="ECO:0000256" key="3">
    <source>
        <dbReference type="ARBA" id="ARBA00022452"/>
    </source>
</evidence>
<proteinExistence type="inferred from homology"/>
<dbReference type="Proteomes" id="UP001549749">
    <property type="component" value="Unassembled WGS sequence"/>
</dbReference>
<organism evidence="15 16">
    <name type="scientific">Chitinophaga defluvii</name>
    <dbReference type="NCBI Taxonomy" id="3163343"/>
    <lineage>
        <taxon>Bacteria</taxon>
        <taxon>Pseudomonadati</taxon>
        <taxon>Bacteroidota</taxon>
        <taxon>Chitinophagia</taxon>
        <taxon>Chitinophagales</taxon>
        <taxon>Chitinophagaceae</taxon>
        <taxon>Chitinophaga</taxon>
    </lineage>
</organism>
<dbReference type="InterPro" id="IPR000531">
    <property type="entry name" value="Beta-barrel_TonB"/>
</dbReference>
<feature type="signal peptide" evidence="12">
    <location>
        <begin position="1"/>
        <end position="19"/>
    </location>
</feature>
<evidence type="ECO:0000256" key="5">
    <source>
        <dbReference type="ARBA" id="ARBA00022729"/>
    </source>
</evidence>
<dbReference type="Gene3D" id="2.170.130.10">
    <property type="entry name" value="TonB-dependent receptor, plug domain"/>
    <property type="match status" value="1"/>
</dbReference>
<dbReference type="SUPFAM" id="SSF56935">
    <property type="entry name" value="Porins"/>
    <property type="match status" value="1"/>
</dbReference>
<dbReference type="EMBL" id="JBEXAC010000001">
    <property type="protein sequence ID" value="MET6997567.1"/>
    <property type="molecule type" value="Genomic_DNA"/>
</dbReference>
<dbReference type="InterPro" id="IPR037066">
    <property type="entry name" value="Plug_dom_sf"/>
</dbReference>
<dbReference type="Gene3D" id="2.40.170.20">
    <property type="entry name" value="TonB-dependent receptor, beta-barrel domain"/>
    <property type="match status" value="1"/>
</dbReference>
<dbReference type="Pfam" id="PF00593">
    <property type="entry name" value="TonB_dep_Rec_b-barrel"/>
    <property type="match status" value="1"/>
</dbReference>
<evidence type="ECO:0000256" key="2">
    <source>
        <dbReference type="ARBA" id="ARBA00022448"/>
    </source>
</evidence>
<reference evidence="15 16" key="1">
    <citation type="submission" date="2024-06" db="EMBL/GenBank/DDBJ databases">
        <title>Chitinophaga defluvii sp. nov., isolated from municipal sewage.</title>
        <authorList>
            <person name="Zhang L."/>
        </authorList>
    </citation>
    <scope>NUCLEOTIDE SEQUENCE [LARGE SCALE GENOMIC DNA]</scope>
    <source>
        <strain evidence="15 16">H8</strain>
    </source>
</reference>
<dbReference type="PANTHER" id="PTHR30069:SF29">
    <property type="entry name" value="HEMOGLOBIN AND HEMOGLOBIN-HAPTOGLOBIN-BINDING PROTEIN 1-RELATED"/>
    <property type="match status" value="1"/>
</dbReference>
<keyword evidence="6 11" id="KW-0798">TonB box</keyword>
<keyword evidence="2 10" id="KW-0813">Transport</keyword>
<keyword evidence="16" id="KW-1185">Reference proteome</keyword>
<dbReference type="Pfam" id="PF07715">
    <property type="entry name" value="Plug"/>
    <property type="match status" value="1"/>
</dbReference>
<evidence type="ECO:0000259" key="13">
    <source>
        <dbReference type="Pfam" id="PF00593"/>
    </source>
</evidence>
<keyword evidence="7 10" id="KW-0472">Membrane</keyword>
<comment type="caution">
    <text evidence="15">The sequence shown here is derived from an EMBL/GenBank/DDBJ whole genome shotgun (WGS) entry which is preliminary data.</text>
</comment>
<evidence type="ECO:0000256" key="1">
    <source>
        <dbReference type="ARBA" id="ARBA00004571"/>
    </source>
</evidence>
<sequence>MIKWNLTIGVLFSAASLCAQNLPYSDTTAIRLKSVEIKGNKPAAPATTTITTLSGTALDHTKGTTLAHAIQEIPGVAMLQTGATIAKPVIHGLHSNRVLILNNGIPQEGQQWGSEHAPEIDPFIAKKISVIKGAEAVRYGAAAIGGVIIIEPPALPATADIHGEINLAGISNSRAGILSGMLDGGIKKWPGFGWRIQGTLKKAGNIKTADYYLNNTGVREHNYSAAAGYNGAKAGTEIFFSHFNSGIGIFRGAHIGSIKDLYERFKNGRPFEEGSFSYEIDAPRQQLYHQLLKVKSYLQLHPSHRLQLQYGWQRNSRKEYDIRRAGRTSLPALDLLLTTHTLDITLESNYRKGWKTILGGNALSQVNNSIPGTYATPIIPNYDTYGAGVYMIVRQVKEKYELEAGVRYDYKYLDALGYDKNENLYGGTHQFNNVSGSLGALWIIHPNLQLRSNLGSAWRPPAVSELYSNGLHHGAAAVERGNNNMKNEQGYKWVNTLEYNTAALSISWNGYMHYIRNYIYLHPAMDTLESLRGAFPVFDYQQTDARFLGMDLLAKYRINTSFTYELKGAIVKAKDISRQQYLPWIPADRLENTLRWNIPGSEKIKDAYLQVQAVLEATQPRYTPGSDYVAPPEGYHLFNLGTGTKYLLGKNTLSIHFSIENVGNVLYKSYMNRFRYYAHDTGRSYALRITYRF</sequence>
<name>A0ABV2T4N1_9BACT</name>
<evidence type="ECO:0000313" key="15">
    <source>
        <dbReference type="EMBL" id="MET6997567.1"/>
    </source>
</evidence>
<comment type="subcellular location">
    <subcellularLocation>
        <location evidence="1 10">Cell outer membrane</location>
        <topology evidence="1 10">Multi-pass membrane protein</topology>
    </subcellularLocation>
</comment>
<evidence type="ECO:0000256" key="11">
    <source>
        <dbReference type="RuleBase" id="RU003357"/>
    </source>
</evidence>